<gene>
    <name evidence="2" type="ORF">FA13DRAFT_93368</name>
</gene>
<evidence type="ECO:0000256" key="1">
    <source>
        <dbReference type="SAM" id="MobiDB-lite"/>
    </source>
</evidence>
<sequence length="101" mass="10935">MPSSLLTSSILSCRRVWSGPITSTRDAAWILTSTTTDAPSTHYAPRLRPALQKSEMPLNAPGTPMHMPTTHGKWRRKTEQCSSSGCATPSLSLHEPSSCPT</sequence>
<comment type="caution">
    <text evidence="2">The sequence shown here is derived from an EMBL/GenBank/DDBJ whole genome shotgun (WGS) entry which is preliminary data.</text>
</comment>
<proteinExistence type="predicted"/>
<dbReference type="EMBL" id="QPFP01000103">
    <property type="protein sequence ID" value="TEB21766.1"/>
    <property type="molecule type" value="Genomic_DNA"/>
</dbReference>
<dbReference type="Proteomes" id="UP000298030">
    <property type="component" value="Unassembled WGS sequence"/>
</dbReference>
<evidence type="ECO:0000313" key="2">
    <source>
        <dbReference type="EMBL" id="TEB21766.1"/>
    </source>
</evidence>
<dbReference type="AlphaFoldDB" id="A0A4Y7SIR6"/>
<organism evidence="2 3">
    <name type="scientific">Coprinellus micaceus</name>
    <name type="common">Glistening ink-cap mushroom</name>
    <name type="synonym">Coprinus micaceus</name>
    <dbReference type="NCBI Taxonomy" id="71717"/>
    <lineage>
        <taxon>Eukaryota</taxon>
        <taxon>Fungi</taxon>
        <taxon>Dikarya</taxon>
        <taxon>Basidiomycota</taxon>
        <taxon>Agaricomycotina</taxon>
        <taxon>Agaricomycetes</taxon>
        <taxon>Agaricomycetidae</taxon>
        <taxon>Agaricales</taxon>
        <taxon>Agaricineae</taxon>
        <taxon>Psathyrellaceae</taxon>
        <taxon>Coprinellus</taxon>
    </lineage>
</organism>
<protein>
    <submittedName>
        <fullName evidence="2">Uncharacterized protein</fullName>
    </submittedName>
</protein>
<feature type="compositionally biased region" description="Polar residues" evidence="1">
    <location>
        <begin position="80"/>
        <end position="91"/>
    </location>
</feature>
<reference evidence="2 3" key="1">
    <citation type="journal article" date="2019" name="Nat. Ecol. Evol.">
        <title>Megaphylogeny resolves global patterns of mushroom evolution.</title>
        <authorList>
            <person name="Varga T."/>
            <person name="Krizsan K."/>
            <person name="Foldi C."/>
            <person name="Dima B."/>
            <person name="Sanchez-Garcia M."/>
            <person name="Sanchez-Ramirez S."/>
            <person name="Szollosi G.J."/>
            <person name="Szarkandi J.G."/>
            <person name="Papp V."/>
            <person name="Albert L."/>
            <person name="Andreopoulos W."/>
            <person name="Angelini C."/>
            <person name="Antonin V."/>
            <person name="Barry K.W."/>
            <person name="Bougher N.L."/>
            <person name="Buchanan P."/>
            <person name="Buyck B."/>
            <person name="Bense V."/>
            <person name="Catcheside P."/>
            <person name="Chovatia M."/>
            <person name="Cooper J."/>
            <person name="Damon W."/>
            <person name="Desjardin D."/>
            <person name="Finy P."/>
            <person name="Geml J."/>
            <person name="Haridas S."/>
            <person name="Hughes K."/>
            <person name="Justo A."/>
            <person name="Karasinski D."/>
            <person name="Kautmanova I."/>
            <person name="Kiss B."/>
            <person name="Kocsube S."/>
            <person name="Kotiranta H."/>
            <person name="LaButti K.M."/>
            <person name="Lechner B.E."/>
            <person name="Liimatainen K."/>
            <person name="Lipzen A."/>
            <person name="Lukacs Z."/>
            <person name="Mihaltcheva S."/>
            <person name="Morgado L.N."/>
            <person name="Niskanen T."/>
            <person name="Noordeloos M.E."/>
            <person name="Ohm R.A."/>
            <person name="Ortiz-Santana B."/>
            <person name="Ovrebo C."/>
            <person name="Racz N."/>
            <person name="Riley R."/>
            <person name="Savchenko A."/>
            <person name="Shiryaev A."/>
            <person name="Soop K."/>
            <person name="Spirin V."/>
            <person name="Szebenyi C."/>
            <person name="Tomsovsky M."/>
            <person name="Tulloss R.E."/>
            <person name="Uehling J."/>
            <person name="Grigoriev I.V."/>
            <person name="Vagvolgyi C."/>
            <person name="Papp T."/>
            <person name="Martin F.M."/>
            <person name="Miettinen O."/>
            <person name="Hibbett D.S."/>
            <person name="Nagy L.G."/>
        </authorList>
    </citation>
    <scope>NUCLEOTIDE SEQUENCE [LARGE SCALE GENOMIC DNA]</scope>
    <source>
        <strain evidence="2 3">FP101781</strain>
    </source>
</reference>
<feature type="region of interest" description="Disordered" evidence="1">
    <location>
        <begin position="53"/>
        <end position="101"/>
    </location>
</feature>
<accession>A0A4Y7SIR6</accession>
<keyword evidence="3" id="KW-1185">Reference proteome</keyword>
<name>A0A4Y7SIR6_COPMI</name>
<evidence type="ECO:0000313" key="3">
    <source>
        <dbReference type="Proteomes" id="UP000298030"/>
    </source>
</evidence>